<keyword evidence="4" id="KW-1185">Reference proteome</keyword>
<reference evidence="3" key="1">
    <citation type="submission" date="2016-04" db="EMBL/GenBank/DDBJ databases">
        <authorList>
            <person name="Nguyen H.D."/>
            <person name="Samba Siva P."/>
            <person name="Cullis J."/>
            <person name="Levesque C.A."/>
            <person name="Hambleton S."/>
        </authorList>
    </citation>
    <scope>NUCLEOTIDE SEQUENCE</scope>
    <source>
        <strain evidence="3">DAOMC 236426</strain>
    </source>
</reference>
<keyword evidence="1" id="KW-0175">Coiled coil</keyword>
<dbReference type="EMBL" id="LWDE02000403">
    <property type="protein sequence ID" value="KAE8247998.1"/>
    <property type="molecule type" value="Genomic_DNA"/>
</dbReference>
<dbReference type="GO" id="GO:0035493">
    <property type="term" value="P:SNARE complex assembly"/>
    <property type="evidence" value="ECO:0007669"/>
    <property type="project" value="TreeGrafter"/>
</dbReference>
<feature type="region of interest" description="Disordered" evidence="2">
    <location>
        <begin position="316"/>
        <end position="401"/>
    </location>
</feature>
<protein>
    <recommendedName>
        <fullName evidence="5">UV radiation resistance-associated gene protein</fullName>
    </recommendedName>
</protein>
<feature type="region of interest" description="Disordered" evidence="2">
    <location>
        <begin position="419"/>
        <end position="454"/>
    </location>
</feature>
<feature type="compositionally biased region" description="Low complexity" evidence="2">
    <location>
        <begin position="372"/>
        <end position="389"/>
    </location>
</feature>
<feature type="compositionally biased region" description="Basic residues" evidence="2">
    <location>
        <begin position="335"/>
        <end position="345"/>
    </location>
</feature>
<feature type="region of interest" description="Disordered" evidence="2">
    <location>
        <begin position="1"/>
        <end position="29"/>
    </location>
</feature>
<feature type="region of interest" description="Disordered" evidence="2">
    <location>
        <begin position="143"/>
        <end position="178"/>
    </location>
</feature>
<evidence type="ECO:0008006" key="5">
    <source>
        <dbReference type="Google" id="ProtNLM"/>
    </source>
</evidence>
<dbReference type="GO" id="GO:0000323">
    <property type="term" value="C:lytic vacuole"/>
    <property type="evidence" value="ECO:0007669"/>
    <property type="project" value="TreeGrafter"/>
</dbReference>
<dbReference type="PANTHER" id="PTHR15157:SF5">
    <property type="entry name" value="UV RADIATION RESISTANCE-ASSOCIATED GENE PROTEIN"/>
    <property type="match status" value="1"/>
</dbReference>
<feature type="compositionally biased region" description="Acidic residues" evidence="2">
    <location>
        <begin position="513"/>
        <end position="524"/>
    </location>
</feature>
<dbReference type="GO" id="GO:0000149">
    <property type="term" value="F:SNARE binding"/>
    <property type="evidence" value="ECO:0007669"/>
    <property type="project" value="TreeGrafter"/>
</dbReference>
<dbReference type="Proteomes" id="UP000077684">
    <property type="component" value="Unassembled WGS sequence"/>
</dbReference>
<accession>A0A8X7MUQ4</accession>
<gene>
    <name evidence="3" type="ORF">A4X06_0g4041</name>
</gene>
<feature type="region of interest" description="Disordered" evidence="2">
    <location>
        <begin position="498"/>
        <end position="554"/>
    </location>
</feature>
<name>A0A8X7MUQ4_9BASI</name>
<dbReference type="PANTHER" id="PTHR15157">
    <property type="entry name" value="UV RADIATION RESISTANCE-ASSOCIATED GENE PROTEIN"/>
    <property type="match status" value="1"/>
</dbReference>
<evidence type="ECO:0000313" key="4">
    <source>
        <dbReference type="Proteomes" id="UP000077684"/>
    </source>
</evidence>
<dbReference type="GO" id="GO:0005768">
    <property type="term" value="C:endosome"/>
    <property type="evidence" value="ECO:0007669"/>
    <property type="project" value="TreeGrafter"/>
</dbReference>
<organism evidence="3 4">
    <name type="scientific">Tilletia controversa</name>
    <name type="common">dwarf bunt fungus</name>
    <dbReference type="NCBI Taxonomy" id="13291"/>
    <lineage>
        <taxon>Eukaryota</taxon>
        <taxon>Fungi</taxon>
        <taxon>Dikarya</taxon>
        <taxon>Basidiomycota</taxon>
        <taxon>Ustilaginomycotina</taxon>
        <taxon>Exobasidiomycetes</taxon>
        <taxon>Tilletiales</taxon>
        <taxon>Tilletiaceae</taxon>
        <taxon>Tilletia</taxon>
    </lineage>
</organism>
<feature type="compositionally biased region" description="Low complexity" evidence="2">
    <location>
        <begin position="318"/>
        <end position="334"/>
    </location>
</feature>
<evidence type="ECO:0000313" key="3">
    <source>
        <dbReference type="EMBL" id="KAE8247998.1"/>
    </source>
</evidence>
<reference evidence="3" key="2">
    <citation type="journal article" date="2019" name="IMA Fungus">
        <title>Genome sequencing and comparison of five Tilletia species to identify candidate genes for the detection of regulated species infecting wheat.</title>
        <authorList>
            <person name="Nguyen H.D.T."/>
            <person name="Sultana T."/>
            <person name="Kesanakurti P."/>
            <person name="Hambleton S."/>
        </authorList>
    </citation>
    <scope>NUCLEOTIDE SEQUENCE</scope>
    <source>
        <strain evidence="3">DAOMC 236426</strain>
    </source>
</reference>
<evidence type="ECO:0000256" key="1">
    <source>
        <dbReference type="ARBA" id="ARBA00023054"/>
    </source>
</evidence>
<sequence>MAGQSAASEHSIEHADTSARPSTSSDHDHDHARFRVHSIKHDLTHLQAQSEDTRKRLHSRKAEFAARRERLLRARELEAAEQRRAEDFEKANTLLRKRLTSVGLALHRRRVHLLRLLEQIYPIELEDPSQFLFSIAAVPLPNGTSSEHQLQQQQQRSTVISKGKEKASEGGGRRSEAAAEVTLKSQDVEVTAAALGLVAQLVTLLSAYLETPVHYPLATAGSRSVVQDAISIMNGPRAFPLYSKGVEGYRFEYAVFLLNKDIEQLVNEHHVPLIDLRQTLPNLKNLIITVISATSPKAYTSPSARRHISARQIALNASTSTSSSSSPPMGLLQLHPHHANHHHHQLSSPSSSTYASPHHHHHQHGMGHLGRGHPFSSSSSTASSSSLAAGPGGGAGTPTRLHSNASVSISVASASVNGSSEITLPGIGEGGIEGRSSRRGAGTGANARSASQASVASTWAASLLGWKTYYGASGNGSAANGSAANGSGLGSEGGSLKVGSTLSLLGNGRGEGEGEDEDEDDDDEGGSRDGNGNGQAEGASAGLPTVRRLGTSKA</sequence>
<feature type="compositionally biased region" description="Basic and acidic residues" evidence="2">
    <location>
        <begin position="162"/>
        <end position="177"/>
    </location>
</feature>
<evidence type="ECO:0000256" key="2">
    <source>
        <dbReference type="SAM" id="MobiDB-lite"/>
    </source>
</evidence>
<dbReference type="AlphaFoldDB" id="A0A8X7MUQ4"/>
<proteinExistence type="predicted"/>
<comment type="caution">
    <text evidence="3">The sequence shown here is derived from an EMBL/GenBank/DDBJ whole genome shotgun (WGS) entry which is preliminary data.</text>
</comment>